<sequence>MGFGPRELAPKEEVKPKLSTKERLDQQRRENHAASENNWNQIQANNTEQDKAVAFALGWMQCEATQSQDELWESLFTSETTPEQKQLVKQTNAHLNNPVRQGEIVILPTVEPTNVNEKKRLEELIEEAKAGSVALEPLHEDEVATVYRYFELLDYYVSKTGEYIEEHGGPSDEFAYTSVGVGAIASGVESYLNHVNSIISEINDLYVSQVAMASRTGGINYGEFVSQRAELFKKLDSTFKSFSSRTVKLPVFRQVKNSLKLSTKSVVHNADEIIDKKLVPNLGKRMANIAKGVWGAKTVGHIGLLLGGASATKNIYDACSIDGTGDCGKTTTREVAGFFGGWFGGAVAGQAGIAAATLVLSVAGITSAPIVAIAVVGGAVAGGFYGGSAAAAGSKFAADFVYEQVVDSISEFNW</sequence>
<feature type="compositionally biased region" description="Basic and acidic residues" evidence="1">
    <location>
        <begin position="8"/>
        <end position="33"/>
    </location>
</feature>
<evidence type="ECO:0000313" key="2">
    <source>
        <dbReference type="EMBL" id="QJY37954.1"/>
    </source>
</evidence>
<dbReference type="AlphaFoldDB" id="A0AAE7AZR7"/>
<evidence type="ECO:0000256" key="1">
    <source>
        <dbReference type="SAM" id="MobiDB-lite"/>
    </source>
</evidence>
<dbReference type="Proteomes" id="UP000501443">
    <property type="component" value="Chromosome 1"/>
</dbReference>
<feature type="region of interest" description="Disordered" evidence="1">
    <location>
        <begin position="1"/>
        <end position="42"/>
    </location>
</feature>
<name>A0AAE7AZR7_9VIBR</name>
<organism evidence="2 3">
    <name type="scientific">Vibrio europaeus</name>
    <dbReference type="NCBI Taxonomy" id="300876"/>
    <lineage>
        <taxon>Bacteria</taxon>
        <taxon>Pseudomonadati</taxon>
        <taxon>Pseudomonadota</taxon>
        <taxon>Gammaproteobacteria</taxon>
        <taxon>Vibrionales</taxon>
        <taxon>Vibrionaceae</taxon>
        <taxon>Vibrio</taxon>
        <taxon>Vibrio oreintalis group</taxon>
    </lineage>
</organism>
<gene>
    <name evidence="2" type="ORF">HOO69_10090</name>
</gene>
<dbReference type="EMBL" id="CP053541">
    <property type="protein sequence ID" value="QJY37954.1"/>
    <property type="molecule type" value="Genomic_DNA"/>
</dbReference>
<proteinExistence type="predicted"/>
<protein>
    <submittedName>
        <fullName evidence="2">Uncharacterized protein</fullName>
    </submittedName>
</protein>
<evidence type="ECO:0000313" key="3">
    <source>
        <dbReference type="Proteomes" id="UP000501443"/>
    </source>
</evidence>
<reference evidence="2 3" key="1">
    <citation type="submission" date="2020-05" db="EMBL/GenBank/DDBJ databases">
        <title>First description outside Europe of the emergent pathogen for shellfish aquaculture Vibrio europaeus.</title>
        <authorList>
            <person name="Dubert J."/>
            <person name="Rojas R."/>
        </authorList>
    </citation>
    <scope>NUCLEOTIDE SEQUENCE [LARGE SCALE GENOMIC DNA]</scope>
    <source>
        <strain evidence="2 3">NPI-1</strain>
    </source>
</reference>
<accession>A0AAE7AZR7</accession>